<keyword evidence="4" id="KW-0547">Nucleotide-binding</keyword>
<dbReference type="Pfam" id="PF18052">
    <property type="entry name" value="Rx_N"/>
    <property type="match status" value="1"/>
</dbReference>
<dbReference type="HOGENOM" id="CLU_000837_8_4_1"/>
<evidence type="ECO:0000259" key="7">
    <source>
        <dbReference type="SMART" id="SM00382"/>
    </source>
</evidence>
<reference evidence="8 9" key="1">
    <citation type="submission" date="2012-08" db="EMBL/GenBank/DDBJ databases">
        <title>Oryza genome evolution.</title>
        <authorList>
            <person name="Wing R.A."/>
        </authorList>
    </citation>
    <scope>NUCLEOTIDE SEQUENCE</scope>
</reference>
<reference evidence="9" key="2">
    <citation type="submission" date="2013-12" db="EMBL/GenBank/DDBJ databases">
        <authorList>
            <person name="Yu Y."/>
            <person name="Lee S."/>
            <person name="de Baynast K."/>
            <person name="Wissotski M."/>
            <person name="Liu L."/>
            <person name="Talag J."/>
            <person name="Goicoechea J."/>
            <person name="Angelova A."/>
            <person name="Jetty R."/>
            <person name="Kudrna D."/>
            <person name="Golser W."/>
            <person name="Rivera L."/>
            <person name="Zhang J."/>
            <person name="Wing R."/>
        </authorList>
    </citation>
    <scope>NUCLEOTIDE SEQUENCE</scope>
</reference>
<proteinExistence type="inferred from homology"/>
<dbReference type="EnsemblPlants" id="LPERR04G21660.1">
    <property type="protein sequence ID" value="LPERR04G21660.1"/>
    <property type="gene ID" value="LPERR04G21660"/>
</dbReference>
<keyword evidence="5" id="KW-0611">Plant defense</keyword>
<feature type="domain" description="AAA+ ATPase" evidence="7">
    <location>
        <begin position="184"/>
        <end position="322"/>
    </location>
</feature>
<dbReference type="PANTHER" id="PTHR36766">
    <property type="entry name" value="PLANT BROAD-SPECTRUM MILDEW RESISTANCE PROTEIN RPW8"/>
    <property type="match status" value="1"/>
</dbReference>
<dbReference type="PANTHER" id="PTHR36766:SF64">
    <property type="entry name" value="OS12G0206100 PROTEIN"/>
    <property type="match status" value="1"/>
</dbReference>
<dbReference type="Pfam" id="PF25019">
    <property type="entry name" value="LRR_R13L1-DRL21"/>
    <property type="match status" value="1"/>
</dbReference>
<dbReference type="eggNOG" id="KOG4658">
    <property type="taxonomic scope" value="Eukaryota"/>
</dbReference>
<dbReference type="GO" id="GO:0005524">
    <property type="term" value="F:ATP binding"/>
    <property type="evidence" value="ECO:0007669"/>
    <property type="project" value="UniProtKB-KW"/>
</dbReference>
<evidence type="ECO:0000256" key="2">
    <source>
        <dbReference type="ARBA" id="ARBA00022614"/>
    </source>
</evidence>
<evidence type="ECO:0000256" key="4">
    <source>
        <dbReference type="ARBA" id="ARBA00022741"/>
    </source>
</evidence>
<dbReference type="GO" id="GO:0043531">
    <property type="term" value="F:ADP binding"/>
    <property type="evidence" value="ECO:0007669"/>
    <property type="project" value="InterPro"/>
</dbReference>
<evidence type="ECO:0000256" key="5">
    <source>
        <dbReference type="ARBA" id="ARBA00022821"/>
    </source>
</evidence>
<sequence length="929" mass="104945">MEVAVSAARWVVCKALAPVTDGFLEAWAASAGLAPNTDALKTELLYAQGMLDNAHHGAAGDGIRSPALRELLHKLRHLAYDADDVLDELDYFRIQDALDGTRHAAAGGESGGCLREAELNARHTVTTILSLELLRSSSHAAAPVTAKSRPVTTCRSIEPKLYGRDTTKKSIINDITQGKCCGEGLTVIPIVGPGGIGKTTLVQYIFRSQEVQNHFQEKVWICVSQNFNVNKLTEEIEKSTHRVEGEESGRAEELIEQRLESKRILLVLDDIWNCEYEDWRRLLVPFTRGQRKGNIIIVTTRFPAVAEMVKTTDSSIDLEVIDGMDDSDGKTDENFKSELRILKTRLTVTNLRTLMIFGELDGSFVVIFRDLFKDANALRILHLPRMSFSVESMIHRFSALVHLRYLRLGTNYGSETHLPSTLYRFYHLKILDLQAWDGCLDLPRHLSNLAKLCHFHTQHDELHSGISNVGNLQFLQELKIFRVKKENRGFELKQLGHLIELSGLGIYNLEKIHTEEEATEAKLAYKTFLHKFTLDWKTNIDLDKEAQILERLRPHNNLQELCIRGHGGPSCPIWLGSELSVKTLASLSLVGVAWNTLPSLGKMWKLRELTLMRIPTLNEFGPNQFGPMTEHIFHKLKRLALIDLKRLEKWVIGNYHELFSRLQALVIRDYPELSELPFVNQVYPPSLQELEIENCPKVLALPPIPWTYTLCSVQISKVGLRLGHLNYSKSPNGVTLDIEGNDDLHSLDEVLAINNLADMQKMEMLKCSPLELRQLQMLTSLKALRLSDSKGILGNLSDAEWQLPLERIFIQNCHESGKELTKLLSRLPKLSYLHMWACQGITRLGIGHKQIVAIDLEDTQSAHKQQQNVDQEDEDRLLLFPANLSNSLQELRTDDIAGVLVKPICSFISSSLTKLGIGSMEEMERFSKE</sequence>
<dbReference type="Pfam" id="PF00931">
    <property type="entry name" value="NB-ARC"/>
    <property type="match status" value="1"/>
</dbReference>
<name>A0A0D9W9U2_9ORYZ</name>
<comment type="similarity">
    <text evidence="1">Belongs to the disease resistance NB-LRR family.</text>
</comment>
<keyword evidence="6" id="KW-0067">ATP-binding</keyword>
<evidence type="ECO:0000313" key="8">
    <source>
        <dbReference type="EnsemblPlants" id="LPERR04G21660.1"/>
    </source>
</evidence>
<dbReference type="Gramene" id="LPERR04G21660.1">
    <property type="protein sequence ID" value="LPERR04G21660.1"/>
    <property type="gene ID" value="LPERR04G21660"/>
</dbReference>
<dbReference type="STRING" id="77586.A0A0D9W9U2"/>
<organism evidence="8 9">
    <name type="scientific">Leersia perrieri</name>
    <dbReference type="NCBI Taxonomy" id="77586"/>
    <lineage>
        <taxon>Eukaryota</taxon>
        <taxon>Viridiplantae</taxon>
        <taxon>Streptophyta</taxon>
        <taxon>Embryophyta</taxon>
        <taxon>Tracheophyta</taxon>
        <taxon>Spermatophyta</taxon>
        <taxon>Magnoliopsida</taxon>
        <taxon>Liliopsida</taxon>
        <taxon>Poales</taxon>
        <taxon>Poaceae</taxon>
        <taxon>BOP clade</taxon>
        <taxon>Oryzoideae</taxon>
        <taxon>Oryzeae</taxon>
        <taxon>Oryzinae</taxon>
        <taxon>Leersia</taxon>
    </lineage>
</organism>
<dbReference type="FunFam" id="3.40.50.300:FF:001091">
    <property type="entry name" value="Probable disease resistance protein At1g61300"/>
    <property type="match status" value="1"/>
</dbReference>
<dbReference type="SUPFAM" id="SSF52540">
    <property type="entry name" value="P-loop containing nucleoside triphosphate hydrolases"/>
    <property type="match status" value="1"/>
</dbReference>
<dbReference type="InterPro" id="IPR056789">
    <property type="entry name" value="LRR_R13L1-DRL21"/>
</dbReference>
<keyword evidence="9" id="KW-1185">Reference proteome</keyword>
<dbReference type="Gene3D" id="3.40.50.300">
    <property type="entry name" value="P-loop containing nucleotide triphosphate hydrolases"/>
    <property type="match status" value="1"/>
</dbReference>
<dbReference type="InterPro" id="IPR041118">
    <property type="entry name" value="Rx_N"/>
</dbReference>
<evidence type="ECO:0000313" key="9">
    <source>
        <dbReference type="Proteomes" id="UP000032180"/>
    </source>
</evidence>
<evidence type="ECO:0000256" key="3">
    <source>
        <dbReference type="ARBA" id="ARBA00022737"/>
    </source>
</evidence>
<dbReference type="InterPro" id="IPR003593">
    <property type="entry name" value="AAA+_ATPase"/>
</dbReference>
<protein>
    <recommendedName>
        <fullName evidence="7">AAA+ ATPase domain-containing protein</fullName>
    </recommendedName>
</protein>
<keyword evidence="3" id="KW-0677">Repeat</keyword>
<dbReference type="PRINTS" id="PR00364">
    <property type="entry name" value="DISEASERSIST"/>
</dbReference>
<dbReference type="InterPro" id="IPR032675">
    <property type="entry name" value="LRR_dom_sf"/>
</dbReference>
<dbReference type="InterPro" id="IPR002182">
    <property type="entry name" value="NB-ARC"/>
</dbReference>
<evidence type="ECO:0000256" key="1">
    <source>
        <dbReference type="ARBA" id="ARBA00008894"/>
    </source>
</evidence>
<dbReference type="AlphaFoldDB" id="A0A0D9W9U2"/>
<dbReference type="InterPro" id="IPR027417">
    <property type="entry name" value="P-loop_NTPase"/>
</dbReference>
<dbReference type="Gene3D" id="1.20.5.4130">
    <property type="match status" value="1"/>
</dbReference>
<keyword evidence="2" id="KW-0433">Leucine-rich repeat</keyword>
<dbReference type="Proteomes" id="UP000032180">
    <property type="component" value="Chromosome 4"/>
</dbReference>
<dbReference type="GO" id="GO:0006952">
    <property type="term" value="P:defense response"/>
    <property type="evidence" value="ECO:0007669"/>
    <property type="project" value="UniProtKB-KW"/>
</dbReference>
<dbReference type="Gene3D" id="3.80.10.10">
    <property type="entry name" value="Ribonuclease Inhibitor"/>
    <property type="match status" value="2"/>
</dbReference>
<reference evidence="8" key="3">
    <citation type="submission" date="2015-04" db="UniProtKB">
        <authorList>
            <consortium name="EnsemblPlants"/>
        </authorList>
    </citation>
    <scope>IDENTIFICATION</scope>
</reference>
<evidence type="ECO:0000256" key="6">
    <source>
        <dbReference type="ARBA" id="ARBA00022840"/>
    </source>
</evidence>
<dbReference type="GO" id="GO:0051707">
    <property type="term" value="P:response to other organism"/>
    <property type="evidence" value="ECO:0007669"/>
    <property type="project" value="UniProtKB-ARBA"/>
</dbReference>
<accession>A0A0D9W9U2</accession>
<dbReference type="SMART" id="SM00382">
    <property type="entry name" value="AAA"/>
    <property type="match status" value="1"/>
</dbReference>
<dbReference type="SUPFAM" id="SSF52058">
    <property type="entry name" value="L domain-like"/>
    <property type="match status" value="2"/>
</dbReference>